<dbReference type="Pfam" id="PF22763">
    <property type="entry name" value="NrS1-1_pol-like_HBD"/>
    <property type="match status" value="1"/>
</dbReference>
<dbReference type="SUPFAM" id="SSF52540">
    <property type="entry name" value="P-loop containing nucleoside triphosphate hydrolases"/>
    <property type="match status" value="1"/>
</dbReference>
<keyword evidence="1" id="KW-0547">Nucleotide-binding</keyword>
<dbReference type="Proteomes" id="UP000231914">
    <property type="component" value="Unassembled WGS sequence"/>
</dbReference>
<dbReference type="Gene3D" id="3.40.50.300">
    <property type="entry name" value="P-loop containing nucleotide triphosphate hydrolases"/>
    <property type="match status" value="1"/>
</dbReference>
<dbReference type="GO" id="GO:0005524">
    <property type="term" value="F:ATP binding"/>
    <property type="evidence" value="ECO:0007669"/>
    <property type="project" value="UniProtKB-KW"/>
</dbReference>
<accession>A0A2M9WPL5</accession>
<dbReference type="Pfam" id="PF08706">
    <property type="entry name" value="D5_N"/>
    <property type="match status" value="1"/>
</dbReference>
<sequence length="773" mass="89025">MGKFTYENIPQELRSLKQWGLFQLKWVKERNKNTKIPIDPYNGRAGKSNDPSTWSDFNTALKALDKIERADGLAFYFTNGYVGLDIDHISDDLADWHQGDSSVSNLINKFRLMTDETYMEVSQSGTGIHCIFKGEIPGKRRRKGNYEMYQQGRFFALTGNSIGIPKIATLSKEKMQALYNFLFGADKSVPDKIEEPEITALDLSIPDIIQRAEKSKTGTRFTMFMKGGWEQFYNSHSEADMAFANDLAFWTGRDFHKMDTIFRNSSLMRDKYDEKRGATTYGISLLNKAISEAVNIYNPEQDGKEPDLVFNWNKPKKRAVARSWDDTGRGLRLNDQFGDVFRYMAADKTWYFYNGSYWELDNGRHIELAAEKVVNLIKTENPDFSFATQQDKDKAMKEWNKFIKESRSHMAKIHMIEEFKKYVTIDHGVFDHDNMLLNTESGYVDLTNGELKDHDIKKMFSEQTASEYSDNIDCPMWKDFLEQIFNHDEKLIHYIQKAVGYSITGSTAEQVFFLLLGTGRNGKSVFINTIRNILGSYAKQMSVESIIVHNSSGSANGDIARLENTRLVTSSEANEGSRLDESLVKQLTGGDRILARFLYGQEFEYDPKFKIWMATNHLPFIRGTDEGIWRRIKVIPFNVQIPANKIDKNLEDKLKAEWTGILNWIVQGAIMWQIEGLQDPGIVQDASKQYRESMDPLEAFLNECCIAGGNYTIKARPLYNAYRDWARDSNEHLMSMTKFGKEMAKKLPKIRQSDGLYYVGIKLKDEPLHFDWN</sequence>
<dbReference type="PROSITE" id="PS51206">
    <property type="entry name" value="SF3_HELICASE_1"/>
    <property type="match status" value="1"/>
</dbReference>
<evidence type="ECO:0000256" key="1">
    <source>
        <dbReference type="ARBA" id="ARBA00022741"/>
    </source>
</evidence>
<evidence type="ECO:0000313" key="7">
    <source>
        <dbReference type="Proteomes" id="UP000231914"/>
    </source>
</evidence>
<reference evidence="6 7" key="1">
    <citation type="submission" date="2016-10" db="EMBL/GenBank/DDBJ databases">
        <title>WGS of isloates from the oral cavity of healthy individuals.</title>
        <authorList>
            <person name="Sharma S."/>
            <person name="Pal V.K."/>
            <person name="Patil P.B."/>
            <person name="Korpole S."/>
            <person name="Grover V."/>
        </authorList>
    </citation>
    <scope>NUCLEOTIDE SEQUENCE [LARGE SCALE GENOMIC DNA]</scope>
    <source>
        <strain evidence="6 7">DISK12</strain>
    </source>
</reference>
<dbReference type="InterPro" id="IPR045455">
    <property type="entry name" value="NrS-1_pol-like_helicase"/>
</dbReference>
<keyword evidence="3" id="KW-0347">Helicase</keyword>
<dbReference type="AlphaFoldDB" id="A0A2M9WPL5"/>
<name>A0A2M9WPL5_9LACO</name>
<dbReference type="InterPro" id="IPR004968">
    <property type="entry name" value="DNA_primase/NTPase_C"/>
</dbReference>
<dbReference type="InterPro" id="IPR054468">
    <property type="entry name" value="NrSPol-like_HBD"/>
</dbReference>
<evidence type="ECO:0000256" key="2">
    <source>
        <dbReference type="ARBA" id="ARBA00022801"/>
    </source>
</evidence>
<evidence type="ECO:0000256" key="4">
    <source>
        <dbReference type="ARBA" id="ARBA00022840"/>
    </source>
</evidence>
<organism evidence="6 7">
    <name type="scientific">Lactobacillus crispatus</name>
    <dbReference type="NCBI Taxonomy" id="47770"/>
    <lineage>
        <taxon>Bacteria</taxon>
        <taxon>Bacillati</taxon>
        <taxon>Bacillota</taxon>
        <taxon>Bacilli</taxon>
        <taxon>Lactobacillales</taxon>
        <taxon>Lactobacillaceae</taxon>
        <taxon>Lactobacillus</taxon>
    </lineage>
</organism>
<dbReference type="Pfam" id="PF03288">
    <property type="entry name" value="Pox_D5"/>
    <property type="match status" value="1"/>
</dbReference>
<dbReference type="GO" id="GO:0004386">
    <property type="term" value="F:helicase activity"/>
    <property type="evidence" value="ECO:0007669"/>
    <property type="project" value="UniProtKB-KW"/>
</dbReference>
<dbReference type="InterPro" id="IPR014015">
    <property type="entry name" value="Helicase_SF3_DNA-vir"/>
</dbReference>
<dbReference type="SMART" id="SM00885">
    <property type="entry name" value="D5_N"/>
    <property type="match status" value="1"/>
</dbReference>
<gene>
    <name evidence="6" type="ORF">BHU41_06460</name>
</gene>
<proteinExistence type="predicted"/>
<keyword evidence="4" id="KW-0067">ATP-binding</keyword>
<dbReference type="RefSeq" id="WP_100732578.1">
    <property type="nucleotide sequence ID" value="NZ_MKXG01000023.1"/>
</dbReference>
<feature type="domain" description="SF3 helicase" evidence="5">
    <location>
        <begin position="490"/>
        <end position="650"/>
    </location>
</feature>
<dbReference type="InterPro" id="IPR014818">
    <property type="entry name" value="Phage/plasmid_primase_P4_C"/>
</dbReference>
<evidence type="ECO:0000256" key="3">
    <source>
        <dbReference type="ARBA" id="ARBA00022806"/>
    </source>
</evidence>
<protein>
    <submittedName>
        <fullName evidence="6">DNA primase</fullName>
    </submittedName>
</protein>
<dbReference type="EMBL" id="MKXG01000023">
    <property type="protein sequence ID" value="PJZ17350.1"/>
    <property type="molecule type" value="Genomic_DNA"/>
</dbReference>
<dbReference type="PANTHER" id="PTHR35372">
    <property type="entry name" value="ATP BINDING PROTEIN-RELATED"/>
    <property type="match status" value="1"/>
</dbReference>
<dbReference type="InterPro" id="IPR006500">
    <property type="entry name" value="Helicase_put_C_phage/plasmid"/>
</dbReference>
<dbReference type="PANTHER" id="PTHR35372:SF2">
    <property type="entry name" value="SF3 HELICASE DOMAIN-CONTAINING PROTEIN"/>
    <property type="match status" value="1"/>
</dbReference>
<dbReference type="NCBIfam" id="TIGR01613">
    <property type="entry name" value="primase_Cterm"/>
    <property type="match status" value="1"/>
</dbReference>
<keyword evidence="2" id="KW-0378">Hydrolase</keyword>
<comment type="caution">
    <text evidence="6">The sequence shown here is derived from an EMBL/GenBank/DDBJ whole genome shotgun (WGS) entry which is preliminary data.</text>
</comment>
<dbReference type="InterPro" id="IPR027417">
    <property type="entry name" value="P-loop_NTPase"/>
</dbReference>
<evidence type="ECO:0000313" key="6">
    <source>
        <dbReference type="EMBL" id="PJZ17350.1"/>
    </source>
</evidence>
<dbReference type="Pfam" id="PF19263">
    <property type="entry name" value="DUF5906"/>
    <property type="match status" value="1"/>
</dbReference>
<dbReference type="InterPro" id="IPR051620">
    <property type="entry name" value="ORF904-like_C"/>
</dbReference>
<dbReference type="GO" id="GO:0016787">
    <property type="term" value="F:hydrolase activity"/>
    <property type="evidence" value="ECO:0007669"/>
    <property type="project" value="UniProtKB-KW"/>
</dbReference>
<evidence type="ECO:0000259" key="5">
    <source>
        <dbReference type="PROSITE" id="PS51206"/>
    </source>
</evidence>